<dbReference type="GO" id="GO:0046983">
    <property type="term" value="F:protein dimerization activity"/>
    <property type="evidence" value="ECO:0007669"/>
    <property type="project" value="InterPro"/>
</dbReference>
<evidence type="ECO:0000259" key="7">
    <source>
        <dbReference type="PROSITE" id="PS50885"/>
    </source>
</evidence>
<keyword evidence="6" id="KW-0472">Membrane</keyword>
<keyword evidence="3" id="KW-0808">Transferase</keyword>
<dbReference type="InterPro" id="IPR011712">
    <property type="entry name" value="Sig_transdc_His_kin_sub3_dim/P"/>
</dbReference>
<keyword evidence="2" id="KW-0597">Phosphoprotein</keyword>
<name>A0A6N9T174_9HYPH</name>
<reference evidence="8 9" key="1">
    <citation type="submission" date="2020-01" db="EMBL/GenBank/DDBJ databases">
        <title>Jiella pacifica sp. nov.</title>
        <authorList>
            <person name="Xue Z."/>
            <person name="Zhu S."/>
            <person name="Chen J."/>
            <person name="Yang J."/>
        </authorList>
    </citation>
    <scope>NUCLEOTIDE SEQUENCE [LARGE SCALE GENOMIC DNA]</scope>
    <source>
        <strain evidence="8 9">40Bstr34</strain>
    </source>
</reference>
<feature type="domain" description="HAMP" evidence="7">
    <location>
        <begin position="173"/>
        <end position="225"/>
    </location>
</feature>
<dbReference type="InterPro" id="IPR036890">
    <property type="entry name" value="HATPase_C_sf"/>
</dbReference>
<keyword evidence="9" id="KW-1185">Reference proteome</keyword>
<gene>
    <name evidence="8" type="ORF">GTK09_11590</name>
</gene>
<keyword evidence="4" id="KW-0418">Kinase</keyword>
<evidence type="ECO:0000313" key="8">
    <source>
        <dbReference type="EMBL" id="NDW05074.1"/>
    </source>
</evidence>
<evidence type="ECO:0000256" key="3">
    <source>
        <dbReference type="ARBA" id="ARBA00022679"/>
    </source>
</evidence>
<dbReference type="SMART" id="SM00387">
    <property type="entry name" value="HATPase_c"/>
    <property type="match status" value="1"/>
</dbReference>
<feature type="transmembrane region" description="Helical" evidence="6">
    <location>
        <begin position="150"/>
        <end position="172"/>
    </location>
</feature>
<evidence type="ECO:0000313" key="9">
    <source>
        <dbReference type="Proteomes" id="UP000469011"/>
    </source>
</evidence>
<organism evidence="8 9">
    <name type="scientific">Jiella pacifica</name>
    <dbReference type="NCBI Taxonomy" id="2696469"/>
    <lineage>
        <taxon>Bacteria</taxon>
        <taxon>Pseudomonadati</taxon>
        <taxon>Pseudomonadota</taxon>
        <taxon>Alphaproteobacteria</taxon>
        <taxon>Hyphomicrobiales</taxon>
        <taxon>Aurantimonadaceae</taxon>
        <taxon>Jiella</taxon>
    </lineage>
</organism>
<evidence type="ECO:0000256" key="4">
    <source>
        <dbReference type="ARBA" id="ARBA00022777"/>
    </source>
</evidence>
<keyword evidence="6" id="KW-0812">Transmembrane</keyword>
<comment type="caution">
    <text evidence="8">The sequence shown here is derived from an EMBL/GenBank/DDBJ whole genome shotgun (WGS) entry which is preliminary data.</text>
</comment>
<dbReference type="AlphaFoldDB" id="A0A6N9T174"/>
<protein>
    <submittedName>
        <fullName evidence="8">HAMP domain-containing protein</fullName>
    </submittedName>
</protein>
<dbReference type="SUPFAM" id="SSF158472">
    <property type="entry name" value="HAMP domain-like"/>
    <property type="match status" value="1"/>
</dbReference>
<proteinExistence type="predicted"/>
<evidence type="ECO:0000256" key="6">
    <source>
        <dbReference type="SAM" id="Phobius"/>
    </source>
</evidence>
<dbReference type="Gene3D" id="1.20.5.1930">
    <property type="match status" value="1"/>
</dbReference>
<dbReference type="PROSITE" id="PS50885">
    <property type="entry name" value="HAMP"/>
    <property type="match status" value="1"/>
</dbReference>
<dbReference type="GO" id="GO:0016020">
    <property type="term" value="C:membrane"/>
    <property type="evidence" value="ECO:0007669"/>
    <property type="project" value="UniProtKB-SubCell"/>
</dbReference>
<keyword evidence="6" id="KW-1133">Transmembrane helix</keyword>
<dbReference type="InterPro" id="IPR003660">
    <property type="entry name" value="HAMP_dom"/>
</dbReference>
<dbReference type="SMART" id="SM00304">
    <property type="entry name" value="HAMP"/>
    <property type="match status" value="1"/>
</dbReference>
<dbReference type="Gene3D" id="6.10.340.10">
    <property type="match status" value="1"/>
</dbReference>
<dbReference type="SUPFAM" id="SSF55874">
    <property type="entry name" value="ATPase domain of HSP90 chaperone/DNA topoisomerase II/histidine kinase"/>
    <property type="match status" value="1"/>
</dbReference>
<evidence type="ECO:0000256" key="5">
    <source>
        <dbReference type="ARBA" id="ARBA00023012"/>
    </source>
</evidence>
<keyword evidence="5" id="KW-0902">Two-component regulatory system</keyword>
<dbReference type="Proteomes" id="UP000469011">
    <property type="component" value="Unassembled WGS sequence"/>
</dbReference>
<dbReference type="Gene3D" id="3.30.565.10">
    <property type="entry name" value="Histidine kinase-like ATPase, C-terminal domain"/>
    <property type="match status" value="1"/>
</dbReference>
<dbReference type="Pfam" id="PF07730">
    <property type="entry name" value="HisKA_3"/>
    <property type="match status" value="1"/>
</dbReference>
<dbReference type="PANTHER" id="PTHR24421:SF58">
    <property type="entry name" value="SIGNAL TRANSDUCTION HISTIDINE-PROTEIN KINASE_PHOSPHATASE UHPB"/>
    <property type="match status" value="1"/>
</dbReference>
<dbReference type="PANTHER" id="PTHR24421">
    <property type="entry name" value="NITRATE/NITRITE SENSOR PROTEIN NARX-RELATED"/>
    <property type="match status" value="1"/>
</dbReference>
<dbReference type="Pfam" id="PF02518">
    <property type="entry name" value="HATPase_c"/>
    <property type="match status" value="1"/>
</dbReference>
<feature type="transmembrane region" description="Helical" evidence="6">
    <location>
        <begin position="7"/>
        <end position="28"/>
    </location>
</feature>
<sequence>MSLKARLASTLASAFVAILIIGAVLTFYQARDNIRAELQAARSVASNRVAQLVAELPASPDVRGKLAGFVRTFNGDRRVKVILIDSVGVIRDQSVMAQGFGSTLPDWFVTLLAPDPTVTVMPLTTVSAPITSVAIVVDPRNELADAWLDLLTALGLLVLFLAIAFGAIWIVADRALRPLGAIHEAFVRIGGGDYSAKVAPKGPPEMQELAEGLNAMTDRLAVISSRNRNLSDRLLHLEDEERAGLARDLHDDVGPLLFAIDVDASGIRRAAKTEMPDRNAIADRAAAIVSATHEARKELKRILGNLRPSATSGLGLKGAIEEMVADLQSRHPDVDFDLDLPEGDFGATIETLIYRTVREAVTNALRHARPATISIRIEARSGVLAFSITDDGGGFAGPRQPGSGFGLVGMSERTEAAGGRMRAEEIASPRGVRITGTVPLAGRSQLRHGETAPPTGLDDAAASAAMAFVKDER</sequence>
<dbReference type="InterPro" id="IPR050482">
    <property type="entry name" value="Sensor_HK_TwoCompSys"/>
</dbReference>
<dbReference type="GO" id="GO:0000155">
    <property type="term" value="F:phosphorelay sensor kinase activity"/>
    <property type="evidence" value="ECO:0007669"/>
    <property type="project" value="InterPro"/>
</dbReference>
<accession>A0A6N9T174</accession>
<evidence type="ECO:0000256" key="1">
    <source>
        <dbReference type="ARBA" id="ARBA00004370"/>
    </source>
</evidence>
<dbReference type="InterPro" id="IPR003594">
    <property type="entry name" value="HATPase_dom"/>
</dbReference>
<dbReference type="CDD" id="cd06225">
    <property type="entry name" value="HAMP"/>
    <property type="match status" value="1"/>
</dbReference>
<comment type="subcellular location">
    <subcellularLocation>
        <location evidence="1">Membrane</location>
    </subcellularLocation>
</comment>
<dbReference type="Pfam" id="PF00672">
    <property type="entry name" value="HAMP"/>
    <property type="match status" value="1"/>
</dbReference>
<evidence type="ECO:0000256" key="2">
    <source>
        <dbReference type="ARBA" id="ARBA00022553"/>
    </source>
</evidence>
<dbReference type="CDD" id="cd16917">
    <property type="entry name" value="HATPase_UhpB-NarQ-NarX-like"/>
    <property type="match status" value="1"/>
</dbReference>
<dbReference type="EMBL" id="JAAAMG010000008">
    <property type="protein sequence ID" value="NDW05074.1"/>
    <property type="molecule type" value="Genomic_DNA"/>
</dbReference>